<keyword evidence="4" id="KW-1185">Reference proteome</keyword>
<name>A0ABU0KDY9_9ACTN</name>
<protein>
    <submittedName>
        <fullName evidence="3">mRNA interferase MazF</fullName>
        <ecNumber evidence="3">3.1.-.-</ecNumber>
    </submittedName>
</protein>
<comment type="similarity">
    <text evidence="1">Belongs to the PemK/MazF family.</text>
</comment>
<keyword evidence="3" id="KW-0378">Hydrolase</keyword>
<dbReference type="InterPro" id="IPR011067">
    <property type="entry name" value="Plasmid_toxin/cell-grow_inhib"/>
</dbReference>
<evidence type="ECO:0000313" key="4">
    <source>
        <dbReference type="Proteomes" id="UP001236795"/>
    </source>
</evidence>
<evidence type="ECO:0000256" key="1">
    <source>
        <dbReference type="ARBA" id="ARBA00007521"/>
    </source>
</evidence>
<dbReference type="Proteomes" id="UP001236795">
    <property type="component" value="Unassembled WGS sequence"/>
</dbReference>
<keyword evidence="2" id="KW-1277">Toxin-antitoxin system</keyword>
<dbReference type="SUPFAM" id="SSF50118">
    <property type="entry name" value="Cell growth inhibitor/plasmid maintenance toxic component"/>
    <property type="match status" value="1"/>
</dbReference>
<organism evidence="3 4">
    <name type="scientific">Streptomyces thermodiastaticus</name>
    <dbReference type="NCBI Taxonomy" id="44061"/>
    <lineage>
        <taxon>Bacteria</taxon>
        <taxon>Bacillati</taxon>
        <taxon>Actinomycetota</taxon>
        <taxon>Actinomycetes</taxon>
        <taxon>Kitasatosporales</taxon>
        <taxon>Streptomycetaceae</taxon>
        <taxon>Streptomyces</taxon>
    </lineage>
</organism>
<evidence type="ECO:0000313" key="3">
    <source>
        <dbReference type="EMBL" id="MDQ0486701.1"/>
    </source>
</evidence>
<evidence type="ECO:0000256" key="2">
    <source>
        <dbReference type="ARBA" id="ARBA00022649"/>
    </source>
</evidence>
<dbReference type="EC" id="3.1.-.-" evidence="3"/>
<dbReference type="Gene3D" id="2.30.30.110">
    <property type="match status" value="1"/>
</dbReference>
<comment type="caution">
    <text evidence="3">The sequence shown here is derived from an EMBL/GenBank/DDBJ whole genome shotgun (WGS) entry which is preliminary data.</text>
</comment>
<dbReference type="Pfam" id="PF02452">
    <property type="entry name" value="PemK_toxin"/>
    <property type="match status" value="1"/>
</dbReference>
<dbReference type="InterPro" id="IPR003477">
    <property type="entry name" value="PemK-like"/>
</dbReference>
<gene>
    <name evidence="3" type="ORF">QO019_001536</name>
</gene>
<dbReference type="GO" id="GO:0016787">
    <property type="term" value="F:hydrolase activity"/>
    <property type="evidence" value="ECO:0007669"/>
    <property type="project" value="UniProtKB-KW"/>
</dbReference>
<accession>A0ABU0KDY9</accession>
<reference evidence="3 4" key="1">
    <citation type="submission" date="2023-07" db="EMBL/GenBank/DDBJ databases">
        <title>Genomic Encyclopedia of Type Strains, Phase IV (KMG-IV): sequencing the most valuable type-strain genomes for metagenomic binning, comparative biology and taxonomic classification.</title>
        <authorList>
            <person name="Goeker M."/>
        </authorList>
    </citation>
    <scope>NUCLEOTIDE SEQUENCE [LARGE SCALE GENOMIC DNA]</scope>
    <source>
        <strain evidence="3 4">DSM 40573</strain>
    </source>
</reference>
<sequence>MLPTPIGPHPVVVLTVNRLAEPLSALTVAMITGTSGPAATHVPVGPDCGVTKYDESYVNCTDLHTVDKPRLRRRLGLLTPSELRSVEDRLRVILGLV</sequence>
<dbReference type="EMBL" id="JAUSWC010000004">
    <property type="protein sequence ID" value="MDQ0486701.1"/>
    <property type="molecule type" value="Genomic_DNA"/>
</dbReference>
<proteinExistence type="inferred from homology"/>